<dbReference type="Proteomes" id="UP000070657">
    <property type="component" value="Unassembled WGS sequence"/>
</dbReference>
<organism evidence="1 2">
    <name type="scientific">candidate division MSBL1 archaeon SCGC-AAA259E22</name>
    <dbReference type="NCBI Taxonomy" id="1698265"/>
    <lineage>
        <taxon>Archaea</taxon>
        <taxon>Methanobacteriati</taxon>
        <taxon>Methanobacteriota</taxon>
        <taxon>candidate division MSBL1</taxon>
    </lineage>
</organism>
<evidence type="ECO:0000313" key="1">
    <source>
        <dbReference type="EMBL" id="KXA93910.1"/>
    </source>
</evidence>
<accession>A0A133UIG1</accession>
<reference evidence="1 2" key="1">
    <citation type="journal article" date="2016" name="Sci. Rep.">
        <title>Metabolic traits of an uncultured archaeal lineage -MSBL1- from brine pools of the Red Sea.</title>
        <authorList>
            <person name="Mwirichia R."/>
            <person name="Alam I."/>
            <person name="Rashid M."/>
            <person name="Vinu M."/>
            <person name="Ba-Alawi W."/>
            <person name="Anthony Kamau A."/>
            <person name="Kamanda Ngugi D."/>
            <person name="Goker M."/>
            <person name="Klenk H.P."/>
            <person name="Bajic V."/>
            <person name="Stingl U."/>
        </authorList>
    </citation>
    <scope>NUCLEOTIDE SEQUENCE [LARGE SCALE GENOMIC DNA]</scope>
    <source>
        <strain evidence="1">SCGC-AAA259E22</strain>
    </source>
</reference>
<dbReference type="AlphaFoldDB" id="A0A133UIG1"/>
<name>A0A133UIG1_9EURY</name>
<proteinExistence type="predicted"/>
<sequence>MASYNRSYSVLKWKTGIDENFDARAGTWPILCAECGLEIDGDPVIYRDETYHVSCLAQFLERGGLRR</sequence>
<gene>
    <name evidence="1" type="ORF">AKJ66_00435</name>
</gene>
<evidence type="ECO:0008006" key="3">
    <source>
        <dbReference type="Google" id="ProtNLM"/>
    </source>
</evidence>
<evidence type="ECO:0000313" key="2">
    <source>
        <dbReference type="Proteomes" id="UP000070657"/>
    </source>
</evidence>
<dbReference type="EMBL" id="LHXP01000003">
    <property type="protein sequence ID" value="KXA93910.1"/>
    <property type="molecule type" value="Genomic_DNA"/>
</dbReference>
<protein>
    <recommendedName>
        <fullName evidence="3">LIM zinc-binding domain-containing protein</fullName>
    </recommendedName>
</protein>
<keyword evidence="2" id="KW-1185">Reference proteome</keyword>
<comment type="caution">
    <text evidence="1">The sequence shown here is derived from an EMBL/GenBank/DDBJ whole genome shotgun (WGS) entry which is preliminary data.</text>
</comment>